<evidence type="ECO:0000256" key="3">
    <source>
        <dbReference type="ARBA" id="ARBA00022475"/>
    </source>
</evidence>
<dbReference type="PANTHER" id="PTHR43357:SF4">
    <property type="entry name" value="INNER MEMBRANE ABC TRANSPORTER PERMEASE PROTEIN YDCV"/>
    <property type="match status" value="1"/>
</dbReference>
<keyword evidence="2 8" id="KW-0813">Transport</keyword>
<name>A0ABU3WAM1_9GAMM</name>
<keyword evidence="6 8" id="KW-1133">Transmembrane helix</keyword>
<keyword evidence="7 8" id="KW-0472">Membrane</keyword>
<evidence type="ECO:0000313" key="10">
    <source>
        <dbReference type="EMBL" id="MDV2467448.1"/>
    </source>
</evidence>
<accession>A0ABU3WAM1</accession>
<reference evidence="10 11" key="1">
    <citation type="submission" date="2023-06" db="EMBL/GenBank/DDBJ databases">
        <title>Genomic Analysis of Acinetobacter Strains Recovered from South Australian Aquatic Samples provides Insights into the Circulation of Antibiotic Resistance determinants in the Environment.</title>
        <authorList>
            <person name="Tobin L."/>
            <person name="Jarocki V.M."/>
            <person name="Kenyon J."/>
            <person name="Drigo B."/>
            <person name="Donner E."/>
            <person name="Djordjevic S.P."/>
            <person name="Hamidian M."/>
        </authorList>
    </citation>
    <scope>NUCLEOTIDE SEQUENCE [LARGE SCALE GENOMIC DNA]</scope>
    <source>
        <strain evidence="10 11">SAAc652</strain>
    </source>
</reference>
<dbReference type="Gene3D" id="1.10.3720.10">
    <property type="entry name" value="MetI-like"/>
    <property type="match status" value="2"/>
</dbReference>
<feature type="transmembrane region" description="Helical" evidence="8">
    <location>
        <begin position="176"/>
        <end position="198"/>
    </location>
</feature>
<evidence type="ECO:0000256" key="5">
    <source>
        <dbReference type="ARBA" id="ARBA00022692"/>
    </source>
</evidence>
<organism evidence="10 11">
    <name type="scientific">Acinetobacter chinensis</name>
    <dbReference type="NCBI Taxonomy" id="2004650"/>
    <lineage>
        <taxon>Bacteria</taxon>
        <taxon>Pseudomonadati</taxon>
        <taxon>Pseudomonadota</taxon>
        <taxon>Gammaproteobacteria</taxon>
        <taxon>Moraxellales</taxon>
        <taxon>Moraxellaceae</taxon>
        <taxon>Acinetobacter</taxon>
    </lineage>
</organism>
<sequence length="600" mass="65709">MSKNNDAILNDYSATVNTGAMSHLIAFVRTYSRKWWLVPFFLLIVILFVWPLIMMVAGGFKDTAPFLEGTWTLAAWSTVFENPGLIKAVWTSTKLALITTLSALFIASIFAFITERTDLKIKKFILPTMALIFVIPMLFYTIAFTQLINPYTGLINDFLAFSFGIEPGWLDAKGWLGIYSVIILKKVAFSYLFIVGAFKALDATQDEASYVAGAGQLKTFFYINLPSLLPALTSIALLGLISGLQVFEPVLILGSADNIVVISTHLMNLVSGARGMPNYAEASILSTIFVVIVTLIYLLQIKALGRKKFYSISGKGARSRLIRLPSPIKWLVSSLLFAYLVVALILPLGALLFSSVQPYPGIYTGFSFDRYIALFDQPRILSAFKVTLTLGTVVGFAVMILALSVIVIGQKLKPKTWATVKFSTLIPLAMPGIVSTVAVTWAYLSIPGFTQMYGTIWLVILALIVTGMPLASQLMNAIHGQLSPSLTEAARMCGASGVQSFFEISLRLVLPSFVAGWFMTAIMVAGNLEVPLLLKAPGLNTLAMVSYNIQSAGDYSMASALLILTLLFCLTLFALSKGLQYLLEQHKKSKTVQFFNQDFS</sequence>
<feature type="transmembrane region" description="Helical" evidence="8">
    <location>
        <begin position="555"/>
        <end position="575"/>
    </location>
</feature>
<dbReference type="PROSITE" id="PS50928">
    <property type="entry name" value="ABC_TM1"/>
    <property type="match status" value="2"/>
</dbReference>
<evidence type="ECO:0000256" key="6">
    <source>
        <dbReference type="ARBA" id="ARBA00022989"/>
    </source>
</evidence>
<evidence type="ECO:0000256" key="7">
    <source>
        <dbReference type="ARBA" id="ARBA00023136"/>
    </source>
</evidence>
<feature type="transmembrane region" description="Helical" evidence="8">
    <location>
        <begin position="450"/>
        <end position="471"/>
    </location>
</feature>
<evidence type="ECO:0000313" key="11">
    <source>
        <dbReference type="Proteomes" id="UP001278188"/>
    </source>
</evidence>
<feature type="transmembrane region" description="Helical" evidence="8">
    <location>
        <begin position="219"/>
        <end position="241"/>
    </location>
</feature>
<feature type="transmembrane region" description="Helical" evidence="8">
    <location>
        <begin position="279"/>
        <end position="299"/>
    </location>
</feature>
<comment type="similarity">
    <text evidence="8">Belongs to the binding-protein-dependent transport system permease family.</text>
</comment>
<dbReference type="SUPFAM" id="SSF161098">
    <property type="entry name" value="MetI-like"/>
    <property type="match status" value="2"/>
</dbReference>
<dbReference type="RefSeq" id="WP_317081080.1">
    <property type="nucleotide sequence ID" value="NZ_JASVDY010000001.1"/>
</dbReference>
<dbReference type="PANTHER" id="PTHR43357">
    <property type="entry name" value="INNER MEMBRANE ABC TRANSPORTER PERMEASE PROTEIN YDCV"/>
    <property type="match status" value="1"/>
</dbReference>
<feature type="transmembrane region" description="Helical" evidence="8">
    <location>
        <begin position="386"/>
        <end position="408"/>
    </location>
</feature>
<comment type="subcellular location">
    <subcellularLocation>
        <location evidence="1">Cell inner membrane</location>
        <topology evidence="1">Multi-pass membrane protein</topology>
    </subcellularLocation>
    <subcellularLocation>
        <location evidence="8">Cell membrane</location>
        <topology evidence="8">Multi-pass membrane protein</topology>
    </subcellularLocation>
</comment>
<dbReference type="InterPro" id="IPR035906">
    <property type="entry name" value="MetI-like_sf"/>
</dbReference>
<feature type="transmembrane region" description="Helical" evidence="8">
    <location>
        <begin position="95"/>
        <end position="113"/>
    </location>
</feature>
<protein>
    <submittedName>
        <fullName evidence="10">ABC transporter permease subunit</fullName>
    </submittedName>
</protein>
<comment type="caution">
    <text evidence="10">The sequence shown here is derived from an EMBL/GenBank/DDBJ whole genome shotgun (WGS) entry which is preliminary data.</text>
</comment>
<evidence type="ECO:0000256" key="4">
    <source>
        <dbReference type="ARBA" id="ARBA00022519"/>
    </source>
</evidence>
<evidence type="ECO:0000256" key="8">
    <source>
        <dbReference type="RuleBase" id="RU363032"/>
    </source>
</evidence>
<dbReference type="Pfam" id="PF00528">
    <property type="entry name" value="BPD_transp_1"/>
    <property type="match status" value="1"/>
</dbReference>
<gene>
    <name evidence="10" type="ORF">QR674_00395</name>
</gene>
<feature type="transmembrane region" description="Helical" evidence="8">
    <location>
        <begin position="420"/>
        <end position="444"/>
    </location>
</feature>
<evidence type="ECO:0000256" key="1">
    <source>
        <dbReference type="ARBA" id="ARBA00004429"/>
    </source>
</evidence>
<evidence type="ECO:0000256" key="2">
    <source>
        <dbReference type="ARBA" id="ARBA00022448"/>
    </source>
</evidence>
<dbReference type="CDD" id="cd06261">
    <property type="entry name" value="TM_PBP2"/>
    <property type="match status" value="2"/>
</dbReference>
<evidence type="ECO:0000259" key="9">
    <source>
        <dbReference type="PROSITE" id="PS50928"/>
    </source>
</evidence>
<feature type="transmembrane region" description="Helical" evidence="8">
    <location>
        <begin position="125"/>
        <end position="148"/>
    </location>
</feature>
<keyword evidence="4" id="KW-0997">Cell inner membrane</keyword>
<feature type="domain" description="ABC transmembrane type-1" evidence="9">
    <location>
        <begin position="89"/>
        <end position="300"/>
    </location>
</feature>
<feature type="transmembrane region" description="Helical" evidence="8">
    <location>
        <begin position="35"/>
        <end position="57"/>
    </location>
</feature>
<keyword evidence="11" id="KW-1185">Reference proteome</keyword>
<feature type="transmembrane region" description="Helical" evidence="8">
    <location>
        <begin position="508"/>
        <end position="528"/>
    </location>
</feature>
<keyword evidence="3" id="KW-1003">Cell membrane</keyword>
<feature type="transmembrane region" description="Helical" evidence="8">
    <location>
        <begin position="330"/>
        <end position="353"/>
    </location>
</feature>
<proteinExistence type="inferred from homology"/>
<feature type="domain" description="ABC transmembrane type-1" evidence="9">
    <location>
        <begin position="384"/>
        <end position="576"/>
    </location>
</feature>
<dbReference type="InterPro" id="IPR000515">
    <property type="entry name" value="MetI-like"/>
</dbReference>
<dbReference type="EMBL" id="JASVDY010000001">
    <property type="protein sequence ID" value="MDV2467448.1"/>
    <property type="molecule type" value="Genomic_DNA"/>
</dbReference>
<keyword evidence="5 8" id="KW-0812">Transmembrane</keyword>
<dbReference type="Proteomes" id="UP001278188">
    <property type="component" value="Unassembled WGS sequence"/>
</dbReference>